<comment type="caution">
    <text evidence="10">The sequence shown here is derived from an EMBL/GenBank/DDBJ whole genome shotgun (WGS) entry which is preliminary data.</text>
</comment>
<dbReference type="InterPro" id="IPR001128">
    <property type="entry name" value="Cyt_P450"/>
</dbReference>
<dbReference type="Pfam" id="PF00067">
    <property type="entry name" value="p450"/>
    <property type="match status" value="1"/>
</dbReference>
<dbReference type="OrthoDB" id="1055148at2759"/>
<dbReference type="Proteomes" id="UP000708208">
    <property type="component" value="Unassembled WGS sequence"/>
</dbReference>
<dbReference type="GO" id="GO:0006082">
    <property type="term" value="P:organic acid metabolic process"/>
    <property type="evidence" value="ECO:0007669"/>
    <property type="project" value="TreeGrafter"/>
</dbReference>
<dbReference type="FunFam" id="1.10.630.10:FF:000036">
    <property type="entry name" value="CYtochrome P450 family"/>
    <property type="match status" value="1"/>
</dbReference>
<comment type="similarity">
    <text evidence="2 8">Belongs to the cytochrome P450 family.</text>
</comment>
<evidence type="ECO:0008006" key="12">
    <source>
        <dbReference type="Google" id="ProtNLM"/>
    </source>
</evidence>
<feature type="chain" id="PRO_5035263684" description="Cytochrome P450" evidence="9">
    <location>
        <begin position="18"/>
        <end position="595"/>
    </location>
</feature>
<evidence type="ECO:0000256" key="7">
    <source>
        <dbReference type="ARBA" id="ARBA00023033"/>
    </source>
</evidence>
<comment type="cofactor">
    <cofactor evidence="1">
        <name>heme</name>
        <dbReference type="ChEBI" id="CHEBI:30413"/>
    </cofactor>
</comment>
<dbReference type="AlphaFoldDB" id="A0A8J2PNJ6"/>
<dbReference type="GO" id="GO:0006805">
    <property type="term" value="P:xenobiotic metabolic process"/>
    <property type="evidence" value="ECO:0007669"/>
    <property type="project" value="TreeGrafter"/>
</dbReference>
<evidence type="ECO:0000256" key="6">
    <source>
        <dbReference type="ARBA" id="ARBA00023004"/>
    </source>
</evidence>
<evidence type="ECO:0000256" key="4">
    <source>
        <dbReference type="ARBA" id="ARBA00022723"/>
    </source>
</evidence>
<gene>
    <name evidence="10" type="ORF">AFUS01_LOCUS31637</name>
</gene>
<keyword evidence="11" id="KW-1185">Reference proteome</keyword>
<evidence type="ECO:0000256" key="1">
    <source>
        <dbReference type="ARBA" id="ARBA00001971"/>
    </source>
</evidence>
<dbReference type="GO" id="GO:0005506">
    <property type="term" value="F:iron ion binding"/>
    <property type="evidence" value="ECO:0007669"/>
    <property type="project" value="InterPro"/>
</dbReference>
<keyword evidence="6 8" id="KW-0408">Iron</keyword>
<dbReference type="GO" id="GO:0008395">
    <property type="term" value="F:steroid hydroxylase activity"/>
    <property type="evidence" value="ECO:0007669"/>
    <property type="project" value="TreeGrafter"/>
</dbReference>
<evidence type="ECO:0000313" key="11">
    <source>
        <dbReference type="Proteomes" id="UP000708208"/>
    </source>
</evidence>
<dbReference type="GO" id="GO:0020037">
    <property type="term" value="F:heme binding"/>
    <property type="evidence" value="ECO:0007669"/>
    <property type="project" value="InterPro"/>
</dbReference>
<evidence type="ECO:0000256" key="2">
    <source>
        <dbReference type="ARBA" id="ARBA00010617"/>
    </source>
</evidence>
<proteinExistence type="inferred from homology"/>
<feature type="signal peptide" evidence="9">
    <location>
        <begin position="1"/>
        <end position="17"/>
    </location>
</feature>
<sequence>MILESLILLIFLSFVWINYRPKNYPPGPLKVPVLGNILNLSKLDKDGLGKLFFKMSKTYGKVFSFDLGSYRAVIVNDYKLIKEAWNNPLLCGRPQFIGLNLRTGGIRRGILFHDGDEWSEQRRFALRQLKEFGFGKRSMESLVMDEVNELIQGLRKDAGKSISTRNRFNAAVLNALWTITTGDRFQHDDPELMELVLNIQKGLSGTGGKNPALFMPWLLKLAPSLTGWATLRDIISVTYDYLCPYTDKLMADYEGGSPQHFSHVFIDEIKKTTNERSSFFGERGQKTLTAVLMDLFQAGAETTSTTLTWLFLYMSVFPEHQKKLQEEIDEVLESKQPTLQDRYRMPYTEAIILETLRLSSMVPLGLFHCAMEDVHWRSYFIPKNTIIIANLYSAHYNPDNWVKPEIFNPERFLNEEKTGIAKQPEGFVAFSTGKRVCLGETLARDELFLFTTAIFQQFDVTWDPDLPKPSLEKQLGAIIAPQNYNYQFTNIPIYVKEITNIVDELRVEENGGERENAGKSRNELQATEIIRKKALEEERNRMKRKFNQIVNGFPQSWGTHVIPQVSKVPLELYIRYNGISSPQTTRHLAISQWST</sequence>
<keyword evidence="7 8" id="KW-0503">Monooxygenase</keyword>
<evidence type="ECO:0000256" key="5">
    <source>
        <dbReference type="ARBA" id="ARBA00023002"/>
    </source>
</evidence>
<evidence type="ECO:0000313" key="10">
    <source>
        <dbReference type="EMBL" id="CAG7821290.1"/>
    </source>
</evidence>
<organism evidence="10 11">
    <name type="scientific">Allacma fusca</name>
    <dbReference type="NCBI Taxonomy" id="39272"/>
    <lineage>
        <taxon>Eukaryota</taxon>
        <taxon>Metazoa</taxon>
        <taxon>Ecdysozoa</taxon>
        <taxon>Arthropoda</taxon>
        <taxon>Hexapoda</taxon>
        <taxon>Collembola</taxon>
        <taxon>Symphypleona</taxon>
        <taxon>Sminthuridae</taxon>
        <taxon>Allacma</taxon>
    </lineage>
</organism>
<evidence type="ECO:0000256" key="3">
    <source>
        <dbReference type="ARBA" id="ARBA00022617"/>
    </source>
</evidence>
<keyword evidence="5 8" id="KW-0560">Oxidoreductase</keyword>
<keyword evidence="9" id="KW-0732">Signal</keyword>
<protein>
    <recommendedName>
        <fullName evidence="12">Cytochrome P450</fullName>
    </recommendedName>
</protein>
<evidence type="ECO:0000256" key="8">
    <source>
        <dbReference type="RuleBase" id="RU000461"/>
    </source>
</evidence>
<keyword evidence="3 8" id="KW-0349">Heme</keyword>
<dbReference type="PANTHER" id="PTHR24300">
    <property type="entry name" value="CYTOCHROME P450 508A4-RELATED"/>
    <property type="match status" value="1"/>
</dbReference>
<keyword evidence="4 8" id="KW-0479">Metal-binding</keyword>
<dbReference type="EMBL" id="CAJVCH010505998">
    <property type="protein sequence ID" value="CAG7821290.1"/>
    <property type="molecule type" value="Genomic_DNA"/>
</dbReference>
<reference evidence="10" key="1">
    <citation type="submission" date="2021-06" db="EMBL/GenBank/DDBJ databases">
        <authorList>
            <person name="Hodson N. C."/>
            <person name="Mongue J. A."/>
            <person name="Jaron S. K."/>
        </authorList>
    </citation>
    <scope>NUCLEOTIDE SEQUENCE</scope>
</reference>
<name>A0A8J2PNJ6_9HEXA</name>
<dbReference type="GO" id="GO:0016712">
    <property type="term" value="F:oxidoreductase activity, acting on paired donors, with incorporation or reduction of molecular oxygen, reduced flavin or flavoprotein as one donor, and incorporation of one atom of oxygen"/>
    <property type="evidence" value="ECO:0007669"/>
    <property type="project" value="TreeGrafter"/>
</dbReference>
<evidence type="ECO:0000256" key="9">
    <source>
        <dbReference type="SAM" id="SignalP"/>
    </source>
</evidence>
<dbReference type="PROSITE" id="PS00086">
    <property type="entry name" value="CYTOCHROME_P450"/>
    <property type="match status" value="1"/>
</dbReference>
<dbReference type="InterPro" id="IPR017972">
    <property type="entry name" value="Cyt_P450_CS"/>
</dbReference>
<accession>A0A8J2PNJ6</accession>
<dbReference type="InterPro" id="IPR050182">
    <property type="entry name" value="Cytochrome_P450_fam2"/>
</dbReference>
<dbReference type="GO" id="GO:0005737">
    <property type="term" value="C:cytoplasm"/>
    <property type="evidence" value="ECO:0007669"/>
    <property type="project" value="TreeGrafter"/>
</dbReference>
<dbReference type="PANTHER" id="PTHR24300:SF376">
    <property type="entry name" value="CYTOCHROME P450 15A1"/>
    <property type="match status" value="1"/>
</dbReference>